<dbReference type="Pfam" id="PF08484">
    <property type="entry name" value="Methyltransf_14"/>
    <property type="match status" value="1"/>
</dbReference>
<sequence length="420" mass="47190">MVVAEMNFKNQYEVSSACRISGSRNLIDILSLGDQPLANSLKLKSEDGEIKIPLTLSYCPDSCLVQLRETVNKEILFSHYVWVSGTAQTTRQYADVFCQNVIHVSHLKAEDLIVEIGSNDGTFLKAFIQAGYHNVLGIDPAKNICDMANQNGVRTLVGFWNDDLAKKVNHEQGAAKVIIARNVIPHASQLHDALAGIKRLLDDDGTGVIEFHYAGDILDGLQYDSIYHEHLCYFSIHSLSFLLKLFNLLPFYAEFSPISGGAIVLYFSKQHRKASRSLEDLLSRERELRMNHLETWHNFADRCLEHKKKSVDMLRKLQNESVIAFGASARSATYLNFCGIDQSQIKAIIDNNLIKQGKFAPGTSIPIVSFDDGLKYQPGMIFILAWNFKDEIIKLCRAKKYTGKFIVAFPDEPKIIDGVI</sequence>
<accession>A0A1G1KQ39</accession>
<dbReference type="InterPro" id="IPR013630">
    <property type="entry name" value="Methyltransf_Zn-bd_dom_put"/>
</dbReference>
<dbReference type="EMBL" id="MHFR01000069">
    <property type="protein sequence ID" value="OGW95040.1"/>
    <property type="molecule type" value="Genomic_DNA"/>
</dbReference>
<name>A0A1G1KQ39_9BACT</name>
<dbReference type="SUPFAM" id="SSF53335">
    <property type="entry name" value="S-adenosyl-L-methionine-dependent methyltransferases"/>
    <property type="match status" value="1"/>
</dbReference>
<dbReference type="InterPro" id="IPR038576">
    <property type="entry name" value="Methyltransf_Zn-bd_dom_put_sf"/>
</dbReference>
<evidence type="ECO:0000259" key="2">
    <source>
        <dbReference type="Pfam" id="PF08484"/>
    </source>
</evidence>
<dbReference type="Pfam" id="PF13489">
    <property type="entry name" value="Methyltransf_23"/>
    <property type="match status" value="1"/>
</dbReference>
<dbReference type="CDD" id="cd02440">
    <property type="entry name" value="AdoMet_MTases"/>
    <property type="match status" value="1"/>
</dbReference>
<evidence type="ECO:0000259" key="1">
    <source>
        <dbReference type="Pfam" id="PF08421"/>
    </source>
</evidence>
<dbReference type="PANTHER" id="PTHR43861">
    <property type="entry name" value="TRANS-ACONITATE 2-METHYLTRANSFERASE-RELATED"/>
    <property type="match status" value="1"/>
</dbReference>
<feature type="domain" description="Methyltransferase putative zinc binding" evidence="1">
    <location>
        <begin position="18"/>
        <end position="77"/>
    </location>
</feature>
<dbReference type="Proteomes" id="UP000178187">
    <property type="component" value="Unassembled WGS sequence"/>
</dbReference>
<evidence type="ECO:0000313" key="4">
    <source>
        <dbReference type="Proteomes" id="UP000178187"/>
    </source>
</evidence>
<dbReference type="Gene3D" id="3.40.50.720">
    <property type="entry name" value="NAD(P)-binding Rossmann-like Domain"/>
    <property type="match status" value="1"/>
</dbReference>
<dbReference type="AlphaFoldDB" id="A0A1G1KQ39"/>
<reference evidence="3 4" key="1">
    <citation type="journal article" date="2016" name="Nat. Commun.">
        <title>Thousands of microbial genomes shed light on interconnected biogeochemical processes in an aquifer system.</title>
        <authorList>
            <person name="Anantharaman K."/>
            <person name="Brown C.T."/>
            <person name="Hug L.A."/>
            <person name="Sharon I."/>
            <person name="Castelle C.J."/>
            <person name="Probst A.J."/>
            <person name="Thomas B.C."/>
            <person name="Singh A."/>
            <person name="Wilkins M.J."/>
            <person name="Karaoz U."/>
            <person name="Brodie E.L."/>
            <person name="Williams K.H."/>
            <person name="Hubbard S.S."/>
            <person name="Banfield J.F."/>
        </authorList>
    </citation>
    <scope>NUCLEOTIDE SEQUENCE [LARGE SCALE GENOMIC DNA]</scope>
</reference>
<dbReference type="Pfam" id="PF08421">
    <property type="entry name" value="Methyltransf_13"/>
    <property type="match status" value="1"/>
</dbReference>
<feature type="domain" description="C-methyltransferase" evidence="2">
    <location>
        <begin position="257"/>
        <end position="410"/>
    </location>
</feature>
<comment type="caution">
    <text evidence="3">The sequence shown here is derived from an EMBL/GenBank/DDBJ whole genome shotgun (WGS) entry which is preliminary data.</text>
</comment>
<evidence type="ECO:0000313" key="3">
    <source>
        <dbReference type="EMBL" id="OGW95040.1"/>
    </source>
</evidence>
<organism evidence="3 4">
    <name type="scientific">Candidatus Danuiimicrobium aquiferis</name>
    <dbReference type="NCBI Taxonomy" id="1801832"/>
    <lineage>
        <taxon>Bacteria</taxon>
        <taxon>Pseudomonadati</taxon>
        <taxon>Candidatus Omnitrophota</taxon>
        <taxon>Candidatus Danuiimicrobium</taxon>
    </lineage>
</organism>
<gene>
    <name evidence="3" type="ORF">A3G33_05245</name>
</gene>
<proteinExistence type="predicted"/>
<dbReference type="Gene3D" id="3.40.50.150">
    <property type="entry name" value="Vaccinia Virus protein VP39"/>
    <property type="match status" value="1"/>
</dbReference>
<dbReference type="InterPro" id="IPR029063">
    <property type="entry name" value="SAM-dependent_MTases_sf"/>
</dbReference>
<evidence type="ECO:0008006" key="5">
    <source>
        <dbReference type="Google" id="ProtNLM"/>
    </source>
</evidence>
<dbReference type="InterPro" id="IPR013691">
    <property type="entry name" value="MeTrfase_14"/>
</dbReference>
<dbReference type="PANTHER" id="PTHR43861:SF5">
    <property type="entry name" value="BLL5978 PROTEIN"/>
    <property type="match status" value="1"/>
</dbReference>
<protein>
    <recommendedName>
        <fullName evidence="5">C-methyltransferase domain-containing protein</fullName>
    </recommendedName>
</protein>
<dbReference type="Gene3D" id="6.20.50.110">
    <property type="entry name" value="Methyltransferase, zinc-binding domain"/>
    <property type="match status" value="1"/>
</dbReference>